<protein>
    <recommendedName>
        <fullName evidence="4">Carboxyltransferase domain-containing protein</fullName>
    </recommendedName>
</protein>
<keyword evidence="6" id="KW-1185">Reference proteome</keyword>
<keyword evidence="1" id="KW-0547">Nucleotide-binding</keyword>
<evidence type="ECO:0000256" key="3">
    <source>
        <dbReference type="ARBA" id="ARBA00022840"/>
    </source>
</evidence>
<evidence type="ECO:0000313" key="5">
    <source>
        <dbReference type="EMBL" id="KPM46987.1"/>
    </source>
</evidence>
<evidence type="ECO:0000256" key="1">
    <source>
        <dbReference type="ARBA" id="ARBA00022741"/>
    </source>
</evidence>
<dbReference type="PANTHER" id="PTHR43309">
    <property type="entry name" value="5-OXOPROLINASE SUBUNIT C"/>
    <property type="match status" value="1"/>
</dbReference>
<organism evidence="5 6">
    <name type="scientific">Jiulongibacter sediminis</name>
    <dbReference type="NCBI Taxonomy" id="1605367"/>
    <lineage>
        <taxon>Bacteria</taxon>
        <taxon>Pseudomonadati</taxon>
        <taxon>Bacteroidota</taxon>
        <taxon>Cytophagia</taxon>
        <taxon>Cytophagales</taxon>
        <taxon>Leadbetterellaceae</taxon>
        <taxon>Jiulongibacter</taxon>
    </lineage>
</organism>
<dbReference type="SUPFAM" id="SSF50891">
    <property type="entry name" value="Cyclophilin-like"/>
    <property type="match status" value="1"/>
</dbReference>
<dbReference type="SMART" id="SM00797">
    <property type="entry name" value="AHS2"/>
    <property type="match status" value="1"/>
</dbReference>
<dbReference type="PATRIC" id="fig|1605367.3.peg.896"/>
<dbReference type="Gene3D" id="2.40.100.10">
    <property type="entry name" value="Cyclophilin-like"/>
    <property type="match status" value="1"/>
</dbReference>
<dbReference type="Proteomes" id="UP000050454">
    <property type="component" value="Unassembled WGS sequence"/>
</dbReference>
<gene>
    <name evidence="5" type="ORF">AFM12_17315</name>
</gene>
<evidence type="ECO:0000259" key="4">
    <source>
        <dbReference type="SMART" id="SM00797"/>
    </source>
</evidence>
<dbReference type="Pfam" id="PF02626">
    <property type="entry name" value="CT_A_B"/>
    <property type="match status" value="1"/>
</dbReference>
<accession>A0A0P7BZC9</accession>
<sequence>MLIFLKSGILTTVQDLGRFGHQAKGVNPTGAMDHISMRLINILLGNDENEAVIEFHYPTPTITFEEHAIFSIGGADFSPSLNRKPVANWKIHTAAPGDMLTFGKKQKGERAYLSVKGGFKLPKVLGSSSTNLRAGFGGLKIIKGMSLDLNLKNGTLFEASKKIALAPKTVNVALRPYIKNEQEIRIIGGAELDSLDQDSRNKIFGQRFIVSGHSDRMGYRLEGDCINRNSESEIISSSVAFGTIQLLPDGQLVILMADHQTTGGYPKIGNVISTDLPFLAQLSVGQHITFREISIDVAEKIVLKQEKEIKKFKASVKLYS</sequence>
<dbReference type="InterPro" id="IPR003778">
    <property type="entry name" value="CT_A_B"/>
</dbReference>
<evidence type="ECO:0000256" key="2">
    <source>
        <dbReference type="ARBA" id="ARBA00022801"/>
    </source>
</evidence>
<dbReference type="GO" id="GO:0005524">
    <property type="term" value="F:ATP binding"/>
    <property type="evidence" value="ECO:0007669"/>
    <property type="project" value="UniProtKB-KW"/>
</dbReference>
<dbReference type="EMBL" id="LGTQ01000013">
    <property type="protein sequence ID" value="KPM46987.1"/>
    <property type="molecule type" value="Genomic_DNA"/>
</dbReference>
<reference evidence="5 6" key="1">
    <citation type="submission" date="2015-07" db="EMBL/GenBank/DDBJ databases">
        <title>The draft genome sequence of Leadbetterella sp. JN14-9.</title>
        <authorList>
            <person name="Liu Y."/>
            <person name="Du J."/>
            <person name="Shao Z."/>
        </authorList>
    </citation>
    <scope>NUCLEOTIDE SEQUENCE [LARGE SCALE GENOMIC DNA]</scope>
    <source>
        <strain evidence="5 6">JN14-9</strain>
    </source>
</reference>
<keyword evidence="2" id="KW-0378">Hydrolase</keyword>
<feature type="domain" description="Carboxyltransferase" evidence="4">
    <location>
        <begin position="23"/>
        <end position="308"/>
    </location>
</feature>
<dbReference type="InterPro" id="IPR052708">
    <property type="entry name" value="PxpC"/>
</dbReference>
<comment type="caution">
    <text evidence="5">The sequence shown here is derived from an EMBL/GenBank/DDBJ whole genome shotgun (WGS) entry which is preliminary data.</text>
</comment>
<dbReference type="InterPro" id="IPR029000">
    <property type="entry name" value="Cyclophilin-like_dom_sf"/>
</dbReference>
<dbReference type="NCBIfam" id="TIGR00724">
    <property type="entry name" value="urea_amlyse_rel"/>
    <property type="match status" value="1"/>
</dbReference>
<dbReference type="AlphaFoldDB" id="A0A0P7BZC9"/>
<proteinExistence type="predicted"/>
<dbReference type="GO" id="GO:0016787">
    <property type="term" value="F:hydrolase activity"/>
    <property type="evidence" value="ECO:0007669"/>
    <property type="project" value="UniProtKB-KW"/>
</dbReference>
<evidence type="ECO:0000313" key="6">
    <source>
        <dbReference type="Proteomes" id="UP000050454"/>
    </source>
</evidence>
<name>A0A0P7BZC9_9BACT</name>
<dbReference type="PANTHER" id="PTHR43309:SF5">
    <property type="entry name" value="5-OXOPROLINASE SUBUNIT C"/>
    <property type="match status" value="1"/>
</dbReference>
<dbReference type="STRING" id="1605367.AFM12_17315"/>
<keyword evidence="3" id="KW-0067">ATP-binding</keyword>